<dbReference type="InterPro" id="IPR029063">
    <property type="entry name" value="SAM-dependent_MTases_sf"/>
</dbReference>
<evidence type="ECO:0000313" key="1">
    <source>
        <dbReference type="EMBL" id="EJW79486.1"/>
    </source>
</evidence>
<dbReference type="PANTHER" id="PTHR45581">
    <property type="entry name" value="PROTEIN CBG10435"/>
    <property type="match status" value="1"/>
</dbReference>
<dbReference type="SUPFAM" id="SSF53335">
    <property type="entry name" value="S-adenosyl-L-methionine-dependent methyltransferases"/>
    <property type="match status" value="1"/>
</dbReference>
<dbReference type="EMBL" id="ADBV01005428">
    <property type="protein sequence ID" value="EJW79486.1"/>
    <property type="molecule type" value="Genomic_DNA"/>
</dbReference>
<evidence type="ECO:0000313" key="2">
    <source>
        <dbReference type="Proteomes" id="UP000004810"/>
    </source>
</evidence>
<organism evidence="1 2">
    <name type="scientific">Wuchereria bancrofti</name>
    <dbReference type="NCBI Taxonomy" id="6293"/>
    <lineage>
        <taxon>Eukaryota</taxon>
        <taxon>Metazoa</taxon>
        <taxon>Ecdysozoa</taxon>
        <taxon>Nematoda</taxon>
        <taxon>Chromadorea</taxon>
        <taxon>Rhabditida</taxon>
        <taxon>Spirurina</taxon>
        <taxon>Spiruromorpha</taxon>
        <taxon>Filarioidea</taxon>
        <taxon>Onchocercidae</taxon>
        <taxon>Wuchereria</taxon>
    </lineage>
</organism>
<dbReference type="PANTHER" id="PTHR45581:SF3">
    <property type="entry name" value="METHYLTRANSFERASE DOMAIN-CONTAINING PROTEIN"/>
    <property type="match status" value="1"/>
</dbReference>
<proteinExistence type="predicted"/>
<evidence type="ECO:0008006" key="3">
    <source>
        <dbReference type="Google" id="ProtNLM"/>
    </source>
</evidence>
<feature type="non-terminal residue" evidence="1">
    <location>
        <position position="1"/>
    </location>
</feature>
<dbReference type="Proteomes" id="UP000004810">
    <property type="component" value="Unassembled WGS sequence"/>
</dbReference>
<gene>
    <name evidence="1" type="ORF">WUBG_09607</name>
</gene>
<dbReference type="AlphaFoldDB" id="J9EAT3"/>
<comment type="caution">
    <text evidence="1">The sequence shown here is derived from an EMBL/GenBank/DDBJ whole genome shotgun (WGS) entry which is preliminary data.</text>
</comment>
<sequence length="100" mass="11296">CLKEIYRVLKPNGLFSMFETNGTSNVYKDKEINTSTYMYGVSLSHCLPLGINSEDAMGLGTVWGREKAKQLLGNAGFEKVEIHPNPFSEFRADILYLCRK</sequence>
<name>J9EAT3_WUCBA</name>
<reference evidence="2" key="1">
    <citation type="submission" date="2012-08" db="EMBL/GenBank/DDBJ databases">
        <title>The Genome Sequence of Wuchereria bancrofti.</title>
        <authorList>
            <person name="Nutman T.B."/>
            <person name="Fink D.L."/>
            <person name="Russ C."/>
            <person name="Young S."/>
            <person name="Zeng Q."/>
            <person name="Koehrsen M."/>
            <person name="Alvarado L."/>
            <person name="Berlin A."/>
            <person name="Chapman S.B."/>
            <person name="Chen Z."/>
            <person name="Freedman E."/>
            <person name="Gellesch M."/>
            <person name="Goldberg J."/>
            <person name="Griggs A."/>
            <person name="Gujja S."/>
            <person name="Heilman E.R."/>
            <person name="Heiman D."/>
            <person name="Hepburn T."/>
            <person name="Howarth C."/>
            <person name="Jen D."/>
            <person name="Larson L."/>
            <person name="Lewis B."/>
            <person name="Mehta T."/>
            <person name="Park D."/>
            <person name="Pearson M."/>
            <person name="Roberts A."/>
            <person name="Saif S."/>
            <person name="Shea T."/>
            <person name="Shenoy N."/>
            <person name="Sisk P."/>
            <person name="Stolte C."/>
            <person name="Sykes S."/>
            <person name="Walk T."/>
            <person name="White J."/>
            <person name="Yandava C."/>
            <person name="Haas B."/>
            <person name="Henn M.R."/>
            <person name="Nusbaum C."/>
            <person name="Birren B."/>
        </authorList>
    </citation>
    <scope>NUCLEOTIDE SEQUENCE [LARGE SCALE GENOMIC DNA]</scope>
    <source>
        <strain evidence="2">NA</strain>
    </source>
</reference>
<protein>
    <recommendedName>
        <fullName evidence="3">Methyltransferase type 11 domain-containing protein</fullName>
    </recommendedName>
</protein>
<accession>J9EAT3</accession>
<dbReference type="Gene3D" id="3.40.50.150">
    <property type="entry name" value="Vaccinia Virus protein VP39"/>
    <property type="match status" value="1"/>
</dbReference>